<gene>
    <name evidence="4" type="ORF">J1N35_002480</name>
</gene>
<dbReference type="Gene3D" id="3.30.1550.10">
    <property type="entry name" value="Ribosomal protein L11/L12, N-terminal domain"/>
    <property type="match status" value="1"/>
</dbReference>
<keyword evidence="5" id="KW-1185">Reference proteome</keyword>
<evidence type="ECO:0000313" key="4">
    <source>
        <dbReference type="EMBL" id="KAH1131102.1"/>
    </source>
</evidence>
<accession>A0A9D4AMH7</accession>
<reference evidence="4 5" key="1">
    <citation type="journal article" date="2021" name="Plant Biotechnol. J.">
        <title>Multi-omics assisted identification of the key and species-specific regulatory components of drought-tolerant mechanisms in Gossypium stocksii.</title>
        <authorList>
            <person name="Yu D."/>
            <person name="Ke L."/>
            <person name="Zhang D."/>
            <person name="Wu Y."/>
            <person name="Sun Y."/>
            <person name="Mei J."/>
            <person name="Sun J."/>
            <person name="Sun Y."/>
        </authorList>
    </citation>
    <scope>NUCLEOTIDE SEQUENCE [LARGE SCALE GENOMIC DNA]</scope>
    <source>
        <strain evidence="5">cv. E1</strain>
        <tissue evidence="4">Leaf</tissue>
    </source>
</reference>
<proteinExistence type="inferred from homology"/>
<dbReference type="GO" id="GO:1990904">
    <property type="term" value="C:ribonucleoprotein complex"/>
    <property type="evidence" value="ECO:0007669"/>
    <property type="project" value="UniProtKB-KW"/>
</dbReference>
<evidence type="ECO:0000256" key="1">
    <source>
        <dbReference type="ARBA" id="ARBA00010537"/>
    </source>
</evidence>
<keyword evidence="2" id="KW-0689">Ribosomal protein</keyword>
<protein>
    <submittedName>
        <fullName evidence="4">Uncharacterized protein</fullName>
    </submittedName>
</protein>
<sequence>MGKDLYQNQVRPNPSRDVFIHVTGGKVGAVNSLAPKIGLLSLSPKKISENTVIWNKQEVNTRESGHAGLLSRTSTVEPSGRALKFNCPRFDGEDFWGWWSKLEQFFKAEEL</sequence>
<name>A0A9D4AMH7_9ROSI</name>
<evidence type="ECO:0000313" key="5">
    <source>
        <dbReference type="Proteomes" id="UP000828251"/>
    </source>
</evidence>
<comment type="similarity">
    <text evidence="1">Belongs to the universal ribosomal protein uL11 family.</text>
</comment>
<evidence type="ECO:0000256" key="2">
    <source>
        <dbReference type="ARBA" id="ARBA00022980"/>
    </source>
</evidence>
<dbReference type="SUPFAM" id="SSF54747">
    <property type="entry name" value="Ribosomal L11/L12e N-terminal domain"/>
    <property type="match status" value="1"/>
</dbReference>
<dbReference type="OrthoDB" id="1002571at2759"/>
<dbReference type="InterPro" id="IPR036796">
    <property type="entry name" value="Ribosomal_uL11_N_sf"/>
</dbReference>
<dbReference type="EMBL" id="JAIQCV010000001">
    <property type="protein sequence ID" value="KAH1131102.1"/>
    <property type="molecule type" value="Genomic_DNA"/>
</dbReference>
<dbReference type="GO" id="GO:0005840">
    <property type="term" value="C:ribosome"/>
    <property type="evidence" value="ECO:0007669"/>
    <property type="project" value="UniProtKB-KW"/>
</dbReference>
<organism evidence="4 5">
    <name type="scientific">Gossypium stocksii</name>
    <dbReference type="NCBI Taxonomy" id="47602"/>
    <lineage>
        <taxon>Eukaryota</taxon>
        <taxon>Viridiplantae</taxon>
        <taxon>Streptophyta</taxon>
        <taxon>Embryophyta</taxon>
        <taxon>Tracheophyta</taxon>
        <taxon>Spermatophyta</taxon>
        <taxon>Magnoliopsida</taxon>
        <taxon>eudicotyledons</taxon>
        <taxon>Gunneridae</taxon>
        <taxon>Pentapetalae</taxon>
        <taxon>rosids</taxon>
        <taxon>malvids</taxon>
        <taxon>Malvales</taxon>
        <taxon>Malvaceae</taxon>
        <taxon>Malvoideae</taxon>
        <taxon>Gossypium</taxon>
    </lineage>
</organism>
<dbReference type="Proteomes" id="UP000828251">
    <property type="component" value="Unassembled WGS sequence"/>
</dbReference>
<dbReference type="AlphaFoldDB" id="A0A9D4AMH7"/>
<keyword evidence="3" id="KW-0687">Ribonucleoprotein</keyword>
<evidence type="ECO:0000256" key="3">
    <source>
        <dbReference type="ARBA" id="ARBA00023274"/>
    </source>
</evidence>
<comment type="caution">
    <text evidence="4">The sequence shown here is derived from an EMBL/GenBank/DDBJ whole genome shotgun (WGS) entry which is preliminary data.</text>
</comment>